<name>A0ABX5B4X8_9SPIR</name>
<keyword evidence="5 6" id="KW-0472">Membrane</keyword>
<keyword evidence="2" id="KW-1003">Cell membrane</keyword>
<evidence type="ECO:0000313" key="7">
    <source>
        <dbReference type="EMBL" id="PPS22238.1"/>
    </source>
</evidence>
<feature type="transmembrane region" description="Helical" evidence="6">
    <location>
        <begin position="12"/>
        <end position="33"/>
    </location>
</feature>
<evidence type="ECO:0000256" key="5">
    <source>
        <dbReference type="ARBA" id="ARBA00023136"/>
    </source>
</evidence>
<feature type="transmembrane region" description="Helical" evidence="6">
    <location>
        <begin position="390"/>
        <end position="413"/>
    </location>
</feature>
<keyword evidence="8" id="KW-1185">Reference proteome</keyword>
<dbReference type="InterPro" id="IPR005495">
    <property type="entry name" value="LptG/LptF_permease"/>
</dbReference>
<dbReference type="Pfam" id="PF03739">
    <property type="entry name" value="LptF_LptG"/>
    <property type="match status" value="1"/>
</dbReference>
<protein>
    <submittedName>
        <fullName evidence="7">Permease</fullName>
    </submittedName>
</protein>
<sequence>MKKITKYIILETIGPFLAGILFFTFVFVIQLLPELIRLIMNNGAPLLMSLETFVYMLPFNIAITIPMSILMASIIGYGRLSSDNEIIVMRALGFPHMRIYMPIIILGFFTFLFSLFFNNVIMSESNYRYRALISYMVNIRPSIAVGKLEFTEISDMGFSIGAKYADDKSISNVVIYDKSDTKRVITAKYGLWKNNEANSQVVTLTLYDGVVQEMPNYGFVTNDYTVFDSMDINIIRNVSTLTSHERGLREMPSWEILKKIKEAKSNANKSVDEQITGMINNSYNNVKNTGIDITSFSNEYIKTNSAELVSIREKAIEESVPYFYYVEFYKFISIPAACLFMVLIGAPLGIVGKRSGKGFGFGISVIVVVIYYLLITAAELLAGGKKVPPILAMWFPNIVLAIMGGFFMVRSFFSRGK</sequence>
<comment type="subcellular location">
    <subcellularLocation>
        <location evidence="1">Cell membrane</location>
        <topology evidence="1">Multi-pass membrane protein</topology>
    </subcellularLocation>
</comment>
<accession>A0ABX5B4X8</accession>
<evidence type="ECO:0000256" key="3">
    <source>
        <dbReference type="ARBA" id="ARBA00022692"/>
    </source>
</evidence>
<evidence type="ECO:0000256" key="4">
    <source>
        <dbReference type="ARBA" id="ARBA00022989"/>
    </source>
</evidence>
<keyword evidence="3 6" id="KW-0812">Transmembrane</keyword>
<proteinExistence type="predicted"/>
<evidence type="ECO:0000313" key="8">
    <source>
        <dbReference type="Proteomes" id="UP000238924"/>
    </source>
</evidence>
<keyword evidence="4 6" id="KW-1133">Transmembrane helix</keyword>
<feature type="transmembrane region" description="Helical" evidence="6">
    <location>
        <begin position="99"/>
        <end position="117"/>
    </location>
</feature>
<reference evidence="7 8" key="1">
    <citation type="submission" date="2014-04" db="EMBL/GenBank/DDBJ databases">
        <title>Whole genome sequence of 'Brachyspira hampsonii' D13-03603F2.</title>
        <authorList>
            <person name="Patterson A.H."/>
            <person name="Chaban B."/>
            <person name="Fernando C."/>
            <person name="Harding J.C."/>
            <person name="Hill J.E."/>
        </authorList>
    </citation>
    <scope>NUCLEOTIDE SEQUENCE [LARGE SCALE GENOMIC DNA]</scope>
    <source>
        <strain evidence="7 8">D13-03603F2</strain>
    </source>
</reference>
<evidence type="ECO:0000256" key="2">
    <source>
        <dbReference type="ARBA" id="ARBA00022475"/>
    </source>
</evidence>
<comment type="caution">
    <text evidence="7">The sequence shown here is derived from an EMBL/GenBank/DDBJ whole genome shotgun (WGS) entry which is preliminary data.</text>
</comment>
<dbReference type="EMBL" id="JJMJ01000094">
    <property type="protein sequence ID" value="PPS22238.1"/>
    <property type="molecule type" value="Genomic_DNA"/>
</dbReference>
<dbReference type="Proteomes" id="UP000238924">
    <property type="component" value="Unassembled WGS sequence"/>
</dbReference>
<dbReference type="PANTHER" id="PTHR33529">
    <property type="entry name" value="SLR0882 PROTEIN-RELATED"/>
    <property type="match status" value="1"/>
</dbReference>
<organism evidence="7 8">
    <name type="scientific">Brachyspira murdochii</name>
    <dbReference type="NCBI Taxonomy" id="84378"/>
    <lineage>
        <taxon>Bacteria</taxon>
        <taxon>Pseudomonadati</taxon>
        <taxon>Spirochaetota</taxon>
        <taxon>Spirochaetia</taxon>
        <taxon>Brachyspirales</taxon>
        <taxon>Brachyspiraceae</taxon>
        <taxon>Brachyspira</taxon>
    </lineage>
</organism>
<feature type="transmembrane region" description="Helical" evidence="6">
    <location>
        <begin position="358"/>
        <end position="378"/>
    </location>
</feature>
<dbReference type="PANTHER" id="PTHR33529:SF6">
    <property type="entry name" value="YJGP_YJGQ FAMILY PERMEASE"/>
    <property type="match status" value="1"/>
</dbReference>
<feature type="transmembrane region" description="Helical" evidence="6">
    <location>
        <begin position="53"/>
        <end position="78"/>
    </location>
</feature>
<dbReference type="RefSeq" id="WP_104618363.1">
    <property type="nucleotide sequence ID" value="NZ_JAWLPZ010000003.1"/>
</dbReference>
<gene>
    <name evidence="7" type="ORF">DJ52_06090</name>
</gene>
<evidence type="ECO:0000256" key="1">
    <source>
        <dbReference type="ARBA" id="ARBA00004651"/>
    </source>
</evidence>
<feature type="transmembrane region" description="Helical" evidence="6">
    <location>
        <begin position="328"/>
        <end position="351"/>
    </location>
</feature>
<evidence type="ECO:0000256" key="6">
    <source>
        <dbReference type="SAM" id="Phobius"/>
    </source>
</evidence>